<protein>
    <submittedName>
        <fullName evidence="1">Uncharacterized protein</fullName>
    </submittedName>
</protein>
<accession>A0AAD2FGU6</accession>
<dbReference type="AlphaFoldDB" id="A0AAD2FGU6"/>
<dbReference type="EMBL" id="CAKOGP040000668">
    <property type="protein sequence ID" value="CAJ1937824.1"/>
    <property type="molecule type" value="Genomic_DNA"/>
</dbReference>
<dbReference type="Proteomes" id="UP001295423">
    <property type="component" value="Unassembled WGS sequence"/>
</dbReference>
<comment type="caution">
    <text evidence="1">The sequence shown here is derived from an EMBL/GenBank/DDBJ whole genome shotgun (WGS) entry which is preliminary data.</text>
</comment>
<gene>
    <name evidence="1" type="ORF">CYCCA115_LOCUS5836</name>
</gene>
<sequence length="115" mass="12804">MALDDEQIVLIRLPNDGSVFSTHRNGTDHLRVVEAEPAEEAHVYDIHPDGIFNVPVQLIPALMQTQQIQDTYVGSCKYVIGSHCGRLFDQCFQQVIKEPTAYSANGPQEIDAPKL</sequence>
<proteinExistence type="predicted"/>
<evidence type="ECO:0000313" key="1">
    <source>
        <dbReference type="EMBL" id="CAJ1937824.1"/>
    </source>
</evidence>
<reference evidence="1" key="1">
    <citation type="submission" date="2023-08" db="EMBL/GenBank/DDBJ databases">
        <authorList>
            <person name="Audoor S."/>
            <person name="Bilcke G."/>
        </authorList>
    </citation>
    <scope>NUCLEOTIDE SEQUENCE</scope>
</reference>
<evidence type="ECO:0000313" key="2">
    <source>
        <dbReference type="Proteomes" id="UP001295423"/>
    </source>
</evidence>
<name>A0AAD2FGU6_9STRA</name>
<keyword evidence="2" id="KW-1185">Reference proteome</keyword>
<organism evidence="1 2">
    <name type="scientific">Cylindrotheca closterium</name>
    <dbReference type="NCBI Taxonomy" id="2856"/>
    <lineage>
        <taxon>Eukaryota</taxon>
        <taxon>Sar</taxon>
        <taxon>Stramenopiles</taxon>
        <taxon>Ochrophyta</taxon>
        <taxon>Bacillariophyta</taxon>
        <taxon>Bacillariophyceae</taxon>
        <taxon>Bacillariophycidae</taxon>
        <taxon>Bacillariales</taxon>
        <taxon>Bacillariaceae</taxon>
        <taxon>Cylindrotheca</taxon>
    </lineage>
</organism>